<evidence type="ECO:0000256" key="7">
    <source>
        <dbReference type="ARBA" id="ARBA00023136"/>
    </source>
</evidence>
<evidence type="ECO:0000256" key="2">
    <source>
        <dbReference type="ARBA" id="ARBA00022448"/>
    </source>
</evidence>
<dbReference type="GO" id="GO:0140359">
    <property type="term" value="F:ABC-type transporter activity"/>
    <property type="evidence" value="ECO:0007669"/>
    <property type="project" value="InterPro"/>
</dbReference>
<feature type="domain" description="ABC transmembrane type-1" evidence="10">
    <location>
        <begin position="44"/>
        <end position="343"/>
    </location>
</feature>
<dbReference type="Gene3D" id="3.40.50.300">
    <property type="entry name" value="P-loop containing nucleotide triphosphate hydrolases"/>
    <property type="match status" value="1"/>
</dbReference>
<dbReference type="PANTHER" id="PTHR11384">
    <property type="entry name" value="ATP-BINDING CASSETTE, SUB-FAMILY D MEMBER"/>
    <property type="match status" value="1"/>
</dbReference>
<sequence length="589" mass="66039">MSGASGPEGADHDYSNRRMAADVNMLLRAAIASPERNQLGLLLAGVVIVVAGVAYMQIVLNAWNQPFYDALSARNFSAFMRQLGVFAIIASVLLCLVVAQTWLQEMLKLVLRKQATRDLLDQWLAPGRAFRISRAGNIGVNPDQRLAEDTRHLTELSAQLAIGLFQSTLLLISFVGVLWGLSKSVVFSYKGTEFAIPGYMVWSALFYAGTASWLSWLFGRRLIAYNGQRYAREADLRVAMVRVNQHVDAVALYGGEADERRRLDAPLNNVLGAMRRLVSALARLTWVTSGYGWFALVAPIIVAAPAYFSGKLTFGALMMAVGAFNQVQQALRWFVDNFAVIADWQATLFRVVSFRQALLRMDEAPPTKGEEQILRELSGNDTLSFSDLQIDCNSHRAALNKPEITLRPGDHVLIAGEQGVGKTSLFRAIAGLWEIGRGTIRLPPRSEIMFMPTLPYLPPGTLRETLLYLAQEPAHDDKLRAALLRVKLDHLAANLDRYGEWDRELPHDEQQRLAFARALIQKPRWIIIDEAIEQIDIRYRNDVVSMFEDELNDSAIVNITTHAEHQDFYDRKYRLDRVREEAEEPAAVA</sequence>
<organism evidence="11 12">
    <name type="scientific">Chelatococcus reniformis</name>
    <dbReference type="NCBI Taxonomy" id="1494448"/>
    <lineage>
        <taxon>Bacteria</taxon>
        <taxon>Pseudomonadati</taxon>
        <taxon>Pseudomonadota</taxon>
        <taxon>Alphaproteobacteria</taxon>
        <taxon>Hyphomicrobiales</taxon>
        <taxon>Chelatococcaceae</taxon>
        <taxon>Chelatococcus</taxon>
    </lineage>
</organism>
<dbReference type="InterPro" id="IPR027417">
    <property type="entry name" value="P-loop_NTPase"/>
</dbReference>
<evidence type="ECO:0000313" key="11">
    <source>
        <dbReference type="EMBL" id="GGC54091.1"/>
    </source>
</evidence>
<dbReference type="PANTHER" id="PTHR11384:SF59">
    <property type="entry name" value="LYSOSOMAL COBALAMIN TRANSPORTER ABCD4"/>
    <property type="match status" value="1"/>
</dbReference>
<dbReference type="Pfam" id="PF00005">
    <property type="entry name" value="ABC_tran"/>
    <property type="match status" value="1"/>
</dbReference>
<dbReference type="InterPro" id="IPR011527">
    <property type="entry name" value="ABC1_TM_dom"/>
</dbReference>
<keyword evidence="6 8" id="KW-1133">Transmembrane helix</keyword>
<feature type="transmembrane region" description="Helical" evidence="8">
    <location>
        <begin position="160"/>
        <end position="179"/>
    </location>
</feature>
<keyword evidence="2" id="KW-0813">Transport</keyword>
<evidence type="ECO:0000256" key="1">
    <source>
        <dbReference type="ARBA" id="ARBA00004651"/>
    </source>
</evidence>
<dbReference type="GO" id="GO:0005524">
    <property type="term" value="F:ATP binding"/>
    <property type="evidence" value="ECO:0007669"/>
    <property type="project" value="UniProtKB-KW"/>
</dbReference>
<evidence type="ECO:0000256" key="6">
    <source>
        <dbReference type="ARBA" id="ARBA00022989"/>
    </source>
</evidence>
<keyword evidence="4" id="KW-0547">Nucleotide-binding</keyword>
<dbReference type="Gene3D" id="1.20.1560.10">
    <property type="entry name" value="ABC transporter type 1, transmembrane domain"/>
    <property type="match status" value="1"/>
</dbReference>
<dbReference type="PROSITE" id="PS50929">
    <property type="entry name" value="ABC_TM1F"/>
    <property type="match status" value="1"/>
</dbReference>
<protein>
    <submittedName>
        <fullName evidence="11">ABC transporter</fullName>
    </submittedName>
</protein>
<comment type="subcellular location">
    <subcellularLocation>
        <location evidence="1">Cell membrane</location>
        <topology evidence="1">Multi-pass membrane protein</topology>
    </subcellularLocation>
</comment>
<keyword evidence="7 8" id="KW-0472">Membrane</keyword>
<dbReference type="EMBL" id="BMGG01000002">
    <property type="protein sequence ID" value="GGC54091.1"/>
    <property type="molecule type" value="Genomic_DNA"/>
</dbReference>
<keyword evidence="3 8" id="KW-0812">Transmembrane</keyword>
<evidence type="ECO:0000256" key="8">
    <source>
        <dbReference type="SAM" id="Phobius"/>
    </source>
</evidence>
<evidence type="ECO:0000256" key="3">
    <source>
        <dbReference type="ARBA" id="ARBA00022692"/>
    </source>
</evidence>
<evidence type="ECO:0000256" key="4">
    <source>
        <dbReference type="ARBA" id="ARBA00022741"/>
    </source>
</evidence>
<evidence type="ECO:0000256" key="5">
    <source>
        <dbReference type="ARBA" id="ARBA00022840"/>
    </source>
</evidence>
<proteinExistence type="predicted"/>
<dbReference type="InterPro" id="IPR036640">
    <property type="entry name" value="ABC1_TM_sf"/>
</dbReference>
<gene>
    <name evidence="11" type="ORF">GCM10010994_11270</name>
</gene>
<name>A0A916X986_9HYPH</name>
<dbReference type="InterPro" id="IPR003593">
    <property type="entry name" value="AAA+_ATPase"/>
</dbReference>
<feature type="transmembrane region" description="Helical" evidence="8">
    <location>
        <begin position="83"/>
        <end position="103"/>
    </location>
</feature>
<reference evidence="11" key="2">
    <citation type="submission" date="2020-09" db="EMBL/GenBank/DDBJ databases">
        <authorList>
            <person name="Sun Q."/>
            <person name="Zhou Y."/>
        </authorList>
    </citation>
    <scope>NUCLEOTIDE SEQUENCE</scope>
    <source>
        <strain evidence="11">CGMCC 1.12919</strain>
    </source>
</reference>
<reference evidence="11" key="1">
    <citation type="journal article" date="2014" name="Int. J. Syst. Evol. Microbiol.">
        <title>Complete genome sequence of Corynebacterium casei LMG S-19264T (=DSM 44701T), isolated from a smear-ripened cheese.</title>
        <authorList>
            <consortium name="US DOE Joint Genome Institute (JGI-PGF)"/>
            <person name="Walter F."/>
            <person name="Albersmeier A."/>
            <person name="Kalinowski J."/>
            <person name="Ruckert C."/>
        </authorList>
    </citation>
    <scope>NUCLEOTIDE SEQUENCE</scope>
    <source>
        <strain evidence="11">CGMCC 1.12919</strain>
    </source>
</reference>
<accession>A0A916X986</accession>
<dbReference type="SUPFAM" id="SSF52540">
    <property type="entry name" value="P-loop containing nucleoside triphosphate hydrolases"/>
    <property type="match status" value="1"/>
</dbReference>
<dbReference type="GO" id="GO:0005886">
    <property type="term" value="C:plasma membrane"/>
    <property type="evidence" value="ECO:0007669"/>
    <property type="project" value="UniProtKB-SubCell"/>
</dbReference>
<keyword evidence="5" id="KW-0067">ATP-binding</keyword>
<dbReference type="RefSeq" id="WP_188608167.1">
    <property type="nucleotide sequence ID" value="NZ_BMGG01000002.1"/>
</dbReference>
<evidence type="ECO:0000313" key="12">
    <source>
        <dbReference type="Proteomes" id="UP000637002"/>
    </source>
</evidence>
<dbReference type="AlphaFoldDB" id="A0A916X986"/>
<feature type="domain" description="ABC transporter" evidence="9">
    <location>
        <begin position="383"/>
        <end position="589"/>
    </location>
</feature>
<evidence type="ECO:0000259" key="9">
    <source>
        <dbReference type="PROSITE" id="PS50893"/>
    </source>
</evidence>
<comment type="caution">
    <text evidence="11">The sequence shown here is derived from an EMBL/GenBank/DDBJ whole genome shotgun (WGS) entry which is preliminary data.</text>
</comment>
<feature type="transmembrane region" description="Helical" evidence="8">
    <location>
        <begin position="41"/>
        <end position="63"/>
    </location>
</feature>
<dbReference type="Pfam" id="PF06472">
    <property type="entry name" value="ABC_membrane_2"/>
    <property type="match status" value="1"/>
</dbReference>
<dbReference type="GO" id="GO:0016887">
    <property type="term" value="F:ATP hydrolysis activity"/>
    <property type="evidence" value="ECO:0007669"/>
    <property type="project" value="InterPro"/>
</dbReference>
<dbReference type="Proteomes" id="UP000637002">
    <property type="component" value="Unassembled WGS sequence"/>
</dbReference>
<dbReference type="SUPFAM" id="SSF90123">
    <property type="entry name" value="ABC transporter transmembrane region"/>
    <property type="match status" value="1"/>
</dbReference>
<feature type="transmembrane region" description="Helical" evidence="8">
    <location>
        <begin position="199"/>
        <end position="219"/>
    </location>
</feature>
<dbReference type="PROSITE" id="PS50893">
    <property type="entry name" value="ABC_TRANSPORTER_2"/>
    <property type="match status" value="1"/>
</dbReference>
<dbReference type="InterPro" id="IPR003439">
    <property type="entry name" value="ABC_transporter-like_ATP-bd"/>
</dbReference>
<dbReference type="InterPro" id="IPR050835">
    <property type="entry name" value="ABC_transporter_sub-D"/>
</dbReference>
<dbReference type="SMART" id="SM00382">
    <property type="entry name" value="AAA"/>
    <property type="match status" value="1"/>
</dbReference>
<feature type="transmembrane region" description="Helical" evidence="8">
    <location>
        <begin position="284"/>
        <end position="308"/>
    </location>
</feature>
<evidence type="ECO:0000259" key="10">
    <source>
        <dbReference type="PROSITE" id="PS50929"/>
    </source>
</evidence>
<keyword evidence="12" id="KW-1185">Reference proteome</keyword>